<comment type="caution">
    <text evidence="2">The sequence shown here is derived from an EMBL/GenBank/DDBJ whole genome shotgun (WGS) entry which is preliminary data.</text>
</comment>
<evidence type="ECO:0000313" key="3">
    <source>
        <dbReference type="Proteomes" id="UP001153069"/>
    </source>
</evidence>
<dbReference type="Proteomes" id="UP001153069">
    <property type="component" value="Unassembled WGS sequence"/>
</dbReference>
<sequence length="199" mass="22060">MAPWNLVPSVLLPLLVAIVLAYRYNGRNNPIAPPSDGRGYFAGDYMISTPGFFLVQEPTHSGSKSLLRFALDKDGEITFTDPTFRSAMVDYAMEFTVLFHGNIHPQADTSSNINTMPLGPLCRIRWTWMNDAGPELYELGLLPEGPGYHYHPIATRRRLKADRQVALVFAFLTTNDGDPWSGPDLQASLVSFFPAPGSQ</sequence>
<gene>
    <name evidence="2" type="ORF">SEMRO_243_G096850.1</name>
</gene>
<evidence type="ECO:0000313" key="2">
    <source>
        <dbReference type="EMBL" id="CAB9505774.1"/>
    </source>
</evidence>
<evidence type="ECO:0000256" key="1">
    <source>
        <dbReference type="SAM" id="SignalP"/>
    </source>
</evidence>
<feature type="chain" id="PRO_5040406796" evidence="1">
    <location>
        <begin position="22"/>
        <end position="199"/>
    </location>
</feature>
<name>A0A9N8DTQ0_9STRA</name>
<feature type="signal peptide" evidence="1">
    <location>
        <begin position="1"/>
        <end position="21"/>
    </location>
</feature>
<dbReference type="EMBL" id="CAICTM010000242">
    <property type="protein sequence ID" value="CAB9505774.1"/>
    <property type="molecule type" value="Genomic_DNA"/>
</dbReference>
<reference evidence="2" key="1">
    <citation type="submission" date="2020-06" db="EMBL/GenBank/DDBJ databases">
        <authorList>
            <consortium name="Plant Systems Biology data submission"/>
        </authorList>
    </citation>
    <scope>NUCLEOTIDE SEQUENCE</scope>
    <source>
        <strain evidence="2">D6</strain>
    </source>
</reference>
<accession>A0A9N8DTQ0</accession>
<keyword evidence="1" id="KW-0732">Signal</keyword>
<organism evidence="2 3">
    <name type="scientific">Seminavis robusta</name>
    <dbReference type="NCBI Taxonomy" id="568900"/>
    <lineage>
        <taxon>Eukaryota</taxon>
        <taxon>Sar</taxon>
        <taxon>Stramenopiles</taxon>
        <taxon>Ochrophyta</taxon>
        <taxon>Bacillariophyta</taxon>
        <taxon>Bacillariophyceae</taxon>
        <taxon>Bacillariophycidae</taxon>
        <taxon>Naviculales</taxon>
        <taxon>Naviculaceae</taxon>
        <taxon>Seminavis</taxon>
    </lineage>
</organism>
<protein>
    <submittedName>
        <fullName evidence="2">Uncharacterized protein</fullName>
    </submittedName>
</protein>
<keyword evidence="3" id="KW-1185">Reference proteome</keyword>
<dbReference type="AlphaFoldDB" id="A0A9N8DTQ0"/>
<proteinExistence type="predicted"/>